<dbReference type="InterPro" id="IPR017896">
    <property type="entry name" value="4Fe4S_Fe-S-bd"/>
</dbReference>
<dbReference type="SUPFAM" id="SSF54862">
    <property type="entry name" value="4Fe-4S ferredoxins"/>
    <property type="match status" value="1"/>
</dbReference>
<gene>
    <name evidence="2" type="ORF">PV02_02610</name>
</gene>
<evidence type="ECO:0000313" key="3">
    <source>
        <dbReference type="Proteomes" id="UP001206983"/>
    </source>
</evidence>
<dbReference type="InterPro" id="IPR017900">
    <property type="entry name" value="4Fe4S_Fe_S_CS"/>
</dbReference>
<evidence type="ECO:0000313" key="2">
    <source>
        <dbReference type="EMBL" id="MCQ6962068.1"/>
    </source>
</evidence>
<evidence type="ECO:0000259" key="1">
    <source>
        <dbReference type="PROSITE" id="PS51379"/>
    </source>
</evidence>
<name>A0AAE3HA75_9EURY</name>
<proteinExistence type="predicted"/>
<dbReference type="EMBL" id="JTEO01000002">
    <property type="protein sequence ID" value="MCQ6962068.1"/>
    <property type="molecule type" value="Genomic_DNA"/>
</dbReference>
<comment type="caution">
    <text evidence="2">The sequence shown here is derived from an EMBL/GenBank/DDBJ whole genome shotgun (WGS) entry which is preliminary data.</text>
</comment>
<protein>
    <recommendedName>
        <fullName evidence="1">4Fe-4S ferredoxin-type domain-containing protein</fullName>
    </recommendedName>
</protein>
<dbReference type="PROSITE" id="PS51379">
    <property type="entry name" value="4FE4S_FER_2"/>
    <property type="match status" value="1"/>
</dbReference>
<feature type="domain" description="4Fe-4S ferredoxin-type" evidence="1">
    <location>
        <begin position="33"/>
        <end position="61"/>
    </location>
</feature>
<keyword evidence="3" id="KW-1185">Reference proteome</keyword>
<sequence length="61" mass="6700">MQGKEGHIAVIGCRRCRKCDSACTCRALYRVDGLARVDYSKCTMCMACVKACPNKALVLID</sequence>
<dbReference type="PROSITE" id="PS00198">
    <property type="entry name" value="4FE4S_FER_1"/>
    <property type="match status" value="1"/>
</dbReference>
<dbReference type="Pfam" id="PF00037">
    <property type="entry name" value="Fer4"/>
    <property type="match status" value="1"/>
</dbReference>
<dbReference type="Proteomes" id="UP001206983">
    <property type="component" value="Unassembled WGS sequence"/>
</dbReference>
<dbReference type="GO" id="GO:0016491">
    <property type="term" value="F:oxidoreductase activity"/>
    <property type="evidence" value="ECO:0007669"/>
    <property type="project" value="UniProtKB-ARBA"/>
</dbReference>
<dbReference type="Gene3D" id="3.30.70.20">
    <property type="match status" value="1"/>
</dbReference>
<organism evidence="2 3">
    <name type="scientific">Methanolobus chelungpuianus</name>
    <dbReference type="NCBI Taxonomy" id="502115"/>
    <lineage>
        <taxon>Archaea</taxon>
        <taxon>Methanobacteriati</taxon>
        <taxon>Methanobacteriota</taxon>
        <taxon>Stenosarchaea group</taxon>
        <taxon>Methanomicrobia</taxon>
        <taxon>Methanosarcinales</taxon>
        <taxon>Methanosarcinaceae</taxon>
        <taxon>Methanolobus</taxon>
    </lineage>
</organism>
<accession>A0AAE3HA75</accession>
<dbReference type="RefSeq" id="WP_256621821.1">
    <property type="nucleotide sequence ID" value="NZ_JTEO01000002.1"/>
</dbReference>
<reference evidence="2 3" key="1">
    <citation type="journal article" date="2011" name="Appl. Environ. Microbiol.">
        <title>Methanogenic archaea isolated from Taiwan's Chelungpu fault.</title>
        <authorList>
            <person name="Wu S.Y."/>
            <person name="Lai M.C."/>
        </authorList>
    </citation>
    <scope>NUCLEOTIDE SEQUENCE [LARGE SCALE GENOMIC DNA]</scope>
    <source>
        <strain evidence="2 3">St545Mb</strain>
    </source>
</reference>
<dbReference type="AlphaFoldDB" id="A0AAE3HA75"/>